<protein>
    <recommendedName>
        <fullName evidence="3">Exo-alpha-sialidase</fullName>
    </recommendedName>
</protein>
<reference evidence="2" key="1">
    <citation type="submission" date="2017-07" db="EMBL/GenBank/DDBJ databases">
        <title>Comparative genome mining reveals phylogenetic distribution patterns of secondary metabolites in Amycolatopsis.</title>
        <authorList>
            <person name="Adamek M."/>
            <person name="Alanjary M."/>
            <person name="Sales-Ortells H."/>
            <person name="Goodfellow M."/>
            <person name="Bull A.T."/>
            <person name="Kalinowski J."/>
            <person name="Ziemert N."/>
        </authorList>
    </citation>
    <scope>NUCLEOTIDE SEQUENCE [LARGE SCALE GENOMIC DNA]</scope>
    <source>
        <strain evidence="2">H5</strain>
    </source>
</reference>
<name>A0A229SJE7_9PSEU</name>
<evidence type="ECO:0000313" key="2">
    <source>
        <dbReference type="Proteomes" id="UP000215199"/>
    </source>
</evidence>
<evidence type="ECO:0000313" key="1">
    <source>
        <dbReference type="EMBL" id="OXM58998.1"/>
    </source>
</evidence>
<dbReference type="EMBL" id="NMUL01000158">
    <property type="protein sequence ID" value="OXM58998.1"/>
    <property type="molecule type" value="Genomic_DNA"/>
</dbReference>
<keyword evidence="2" id="KW-1185">Reference proteome</keyword>
<sequence>MFYRASDGLAVTGAVNAAGGFTNLQTVGGFGLGWTHITSVGGGRLLFYRASDGVAVTGSVDNGGNFTSLQQVGGFAPGWT</sequence>
<accession>A0A229SJE7</accession>
<dbReference type="Proteomes" id="UP000215199">
    <property type="component" value="Unassembled WGS sequence"/>
</dbReference>
<dbReference type="AlphaFoldDB" id="A0A229SJE7"/>
<gene>
    <name evidence="1" type="ORF">CF165_49865</name>
</gene>
<proteinExistence type="predicted"/>
<comment type="caution">
    <text evidence="1">The sequence shown here is derived from an EMBL/GenBank/DDBJ whole genome shotgun (WGS) entry which is preliminary data.</text>
</comment>
<organism evidence="1 2">
    <name type="scientific">Amycolatopsis vastitatis</name>
    <dbReference type="NCBI Taxonomy" id="1905142"/>
    <lineage>
        <taxon>Bacteria</taxon>
        <taxon>Bacillati</taxon>
        <taxon>Actinomycetota</taxon>
        <taxon>Actinomycetes</taxon>
        <taxon>Pseudonocardiales</taxon>
        <taxon>Pseudonocardiaceae</taxon>
        <taxon>Amycolatopsis</taxon>
    </lineage>
</organism>
<feature type="non-terminal residue" evidence="1">
    <location>
        <position position="80"/>
    </location>
</feature>
<evidence type="ECO:0008006" key="3">
    <source>
        <dbReference type="Google" id="ProtNLM"/>
    </source>
</evidence>